<organism evidence="1 2">
    <name type="scientific">Plasmodium vinckei petteri</name>
    <dbReference type="NCBI Taxonomy" id="138298"/>
    <lineage>
        <taxon>Eukaryota</taxon>
        <taxon>Sar</taxon>
        <taxon>Alveolata</taxon>
        <taxon>Apicomplexa</taxon>
        <taxon>Aconoidasida</taxon>
        <taxon>Haemosporida</taxon>
        <taxon>Plasmodiidae</taxon>
        <taxon>Plasmodium</taxon>
        <taxon>Plasmodium (Vinckeia)</taxon>
    </lineage>
</organism>
<sequence length="77" mass="9129">MDVWNIDQDSIIQRPNINAHRTLVARNYINLCRKTLQIINDWNNAYLTNFFDALYGVKYQSIFVGKGLQKEENYCKD</sequence>
<evidence type="ECO:0000313" key="2">
    <source>
        <dbReference type="Proteomes" id="UP000030659"/>
    </source>
</evidence>
<name>W7AZL0_PLAVN</name>
<protein>
    <submittedName>
        <fullName evidence="1">Uncharacterized protein</fullName>
    </submittedName>
</protein>
<reference evidence="1 2" key="1">
    <citation type="submission" date="2013-02" db="EMBL/GenBank/DDBJ databases">
        <title>The Genome Sequence of Plasmodium vinckei petteri CR.</title>
        <authorList>
            <consortium name="The Broad Institute Genome Sequencing Platform"/>
            <consortium name="The Broad Institute Genome Sequencing Center for Infectious Disease"/>
            <person name="Neafsey D."/>
            <person name="Cheeseman I."/>
            <person name="Volkman S."/>
            <person name="Adams J."/>
            <person name="Walker B."/>
            <person name="Young S.K."/>
            <person name="Zeng Q."/>
            <person name="Gargeya S."/>
            <person name="Fitzgerald M."/>
            <person name="Haas B."/>
            <person name="Abouelleil A."/>
            <person name="Alvarado L."/>
            <person name="Arachchi H.M."/>
            <person name="Berlin A.M."/>
            <person name="Chapman S.B."/>
            <person name="Dewar J."/>
            <person name="Goldberg J."/>
            <person name="Griggs A."/>
            <person name="Gujja S."/>
            <person name="Hansen M."/>
            <person name="Howarth C."/>
            <person name="Imamovic A."/>
            <person name="Larimer J."/>
            <person name="McCowan C."/>
            <person name="Murphy C."/>
            <person name="Neiman D."/>
            <person name="Pearson M."/>
            <person name="Priest M."/>
            <person name="Roberts A."/>
            <person name="Saif S."/>
            <person name="Shea T."/>
            <person name="Sisk P."/>
            <person name="Sykes S."/>
            <person name="Wortman J."/>
            <person name="Nusbaum C."/>
            <person name="Birren B."/>
        </authorList>
    </citation>
    <scope>NUCLEOTIDE SEQUENCE [LARGE SCALE GENOMIC DNA]</scope>
    <source>
        <strain evidence="1 2">CR</strain>
    </source>
</reference>
<dbReference type="AlphaFoldDB" id="W7AZL0"/>
<dbReference type="EMBL" id="KI965394">
    <property type="protein sequence ID" value="EUD74069.1"/>
    <property type="molecule type" value="Genomic_DNA"/>
</dbReference>
<proteinExistence type="predicted"/>
<accession>W7AZL0</accession>
<gene>
    <name evidence="1" type="ORF">YYG_00016</name>
</gene>
<dbReference type="Proteomes" id="UP000030659">
    <property type="component" value="Unassembled WGS sequence"/>
</dbReference>
<evidence type="ECO:0000313" key="1">
    <source>
        <dbReference type="EMBL" id="EUD74069.1"/>
    </source>
</evidence>